<dbReference type="Pfam" id="PF01380">
    <property type="entry name" value="SIS"/>
    <property type="match status" value="1"/>
</dbReference>
<dbReference type="PROSITE" id="PS51071">
    <property type="entry name" value="HTH_RPIR"/>
    <property type="match status" value="1"/>
</dbReference>
<dbReference type="Pfam" id="PF01418">
    <property type="entry name" value="HTH_6"/>
    <property type="match status" value="1"/>
</dbReference>
<evidence type="ECO:0000259" key="5">
    <source>
        <dbReference type="PROSITE" id="PS51464"/>
    </source>
</evidence>
<evidence type="ECO:0000256" key="1">
    <source>
        <dbReference type="ARBA" id="ARBA00023015"/>
    </source>
</evidence>
<feature type="domain" description="SIS" evidence="5">
    <location>
        <begin position="125"/>
        <end position="269"/>
    </location>
</feature>
<evidence type="ECO:0000313" key="6">
    <source>
        <dbReference type="EMBL" id="SBW09381.1"/>
    </source>
</evidence>
<dbReference type="GO" id="GO:0003700">
    <property type="term" value="F:DNA-binding transcription factor activity"/>
    <property type="evidence" value="ECO:0007669"/>
    <property type="project" value="InterPro"/>
</dbReference>
<dbReference type="InterPro" id="IPR035472">
    <property type="entry name" value="RpiR-like_SIS"/>
</dbReference>
<reference evidence="6" key="1">
    <citation type="submission" date="2016-04" db="EMBL/GenBank/DDBJ databases">
        <authorList>
            <person name="Evans L.H."/>
            <person name="Alamgir A."/>
            <person name="Owens N."/>
            <person name="Weber N.D."/>
            <person name="Virtaneva K."/>
            <person name="Barbian K."/>
            <person name="Babar A."/>
            <person name="Rosenke K."/>
        </authorList>
    </citation>
    <scope>NUCLEOTIDE SEQUENCE</scope>
    <source>
        <strain evidence="6">86</strain>
    </source>
</reference>
<dbReference type="GO" id="GO:0003677">
    <property type="term" value="F:DNA binding"/>
    <property type="evidence" value="ECO:0007669"/>
    <property type="project" value="UniProtKB-KW"/>
</dbReference>
<dbReference type="InterPro" id="IPR001347">
    <property type="entry name" value="SIS_dom"/>
</dbReference>
<dbReference type="PROSITE" id="PS51464">
    <property type="entry name" value="SIS"/>
    <property type="match status" value="1"/>
</dbReference>
<dbReference type="PANTHER" id="PTHR30514:SF10">
    <property type="entry name" value="MURR_RPIR FAMILY TRANSCRIPTIONAL REGULATOR"/>
    <property type="match status" value="1"/>
</dbReference>
<dbReference type="InterPro" id="IPR036388">
    <property type="entry name" value="WH-like_DNA-bd_sf"/>
</dbReference>
<dbReference type="GO" id="GO:1901135">
    <property type="term" value="P:carbohydrate derivative metabolic process"/>
    <property type="evidence" value="ECO:0007669"/>
    <property type="project" value="InterPro"/>
</dbReference>
<dbReference type="InterPro" id="IPR046348">
    <property type="entry name" value="SIS_dom_sf"/>
</dbReference>
<keyword evidence="1" id="KW-0805">Transcription regulation</keyword>
<dbReference type="AlphaFoldDB" id="A0A212KCH3"/>
<evidence type="ECO:0000256" key="3">
    <source>
        <dbReference type="ARBA" id="ARBA00023163"/>
    </source>
</evidence>
<keyword evidence="2" id="KW-0238">DNA-binding</keyword>
<gene>
    <name evidence="6" type="ORF">KL86CLO1_12643</name>
</gene>
<dbReference type="InterPro" id="IPR000281">
    <property type="entry name" value="HTH_RpiR"/>
</dbReference>
<organism evidence="6">
    <name type="scientific">uncultured Eubacteriales bacterium</name>
    <dbReference type="NCBI Taxonomy" id="172733"/>
    <lineage>
        <taxon>Bacteria</taxon>
        <taxon>Bacillati</taxon>
        <taxon>Bacillota</taxon>
        <taxon>Clostridia</taxon>
        <taxon>Eubacteriales</taxon>
        <taxon>environmental samples</taxon>
    </lineage>
</organism>
<evidence type="ECO:0000256" key="2">
    <source>
        <dbReference type="ARBA" id="ARBA00023125"/>
    </source>
</evidence>
<protein>
    <submittedName>
        <fullName evidence="6">Transcriptional regulator, RpiR family</fullName>
    </submittedName>
</protein>
<sequence>MNILLKMKRIKDLSPSERQVVNFILDDPARAAGMGITDLARESFTSTGTIMRVTRRLELDGFSSLRHQLAADLNEYLETTALFRPQEPIEPSDTLSDIVDKVTSNNVRAVLDVRSFNSLDMFRQVVEMMGAAKQLDFYGSGLSNLICHDAAMKALRLGLPSTAYTYYSEQAMLARTSPKDHLAIILSYTGQTDEILRVAQYLKSGGVPSVSITSHTDNALLELCSVNLFVDSFESVYRIGGMSSRLSSLHLLDILFSAYINKNYDSLKPSVDKTFLPETFRRLGESLEQ</sequence>
<evidence type="ECO:0000259" key="4">
    <source>
        <dbReference type="PROSITE" id="PS51071"/>
    </source>
</evidence>
<name>A0A212KCH3_9FIRM</name>
<dbReference type="Gene3D" id="3.40.50.10490">
    <property type="entry name" value="Glucose-6-phosphate isomerase like protein, domain 1"/>
    <property type="match status" value="1"/>
</dbReference>
<dbReference type="Gene3D" id="1.10.10.10">
    <property type="entry name" value="Winged helix-like DNA-binding domain superfamily/Winged helix DNA-binding domain"/>
    <property type="match status" value="1"/>
</dbReference>
<dbReference type="EMBL" id="FLUN01000001">
    <property type="protein sequence ID" value="SBW09381.1"/>
    <property type="molecule type" value="Genomic_DNA"/>
</dbReference>
<keyword evidence="3" id="KW-0804">Transcription</keyword>
<dbReference type="InterPro" id="IPR009057">
    <property type="entry name" value="Homeodomain-like_sf"/>
</dbReference>
<feature type="domain" description="HTH rpiR-type" evidence="4">
    <location>
        <begin position="1"/>
        <end position="76"/>
    </location>
</feature>
<dbReference type="InterPro" id="IPR047640">
    <property type="entry name" value="RpiR-like"/>
</dbReference>
<dbReference type="SUPFAM" id="SSF53697">
    <property type="entry name" value="SIS domain"/>
    <property type="match status" value="1"/>
</dbReference>
<dbReference type="GO" id="GO:0097367">
    <property type="term" value="F:carbohydrate derivative binding"/>
    <property type="evidence" value="ECO:0007669"/>
    <property type="project" value="InterPro"/>
</dbReference>
<dbReference type="CDD" id="cd05013">
    <property type="entry name" value="SIS_RpiR"/>
    <property type="match status" value="1"/>
</dbReference>
<accession>A0A212KCH3</accession>
<dbReference type="PANTHER" id="PTHR30514">
    <property type="entry name" value="GLUCOKINASE"/>
    <property type="match status" value="1"/>
</dbReference>
<dbReference type="SUPFAM" id="SSF46689">
    <property type="entry name" value="Homeodomain-like"/>
    <property type="match status" value="1"/>
</dbReference>
<proteinExistence type="predicted"/>